<proteinExistence type="inferred from homology"/>
<gene>
    <name evidence="3" type="ORF">MGR_3258</name>
</gene>
<dbReference type="SUPFAM" id="SSF47598">
    <property type="entry name" value="Ribbon-helix-helix"/>
    <property type="match status" value="1"/>
</dbReference>
<dbReference type="RefSeq" id="WP_024081981.1">
    <property type="nucleotide sequence ID" value="NZ_CP027527.1"/>
</dbReference>
<name>A4TZP9_9PROT</name>
<evidence type="ECO:0000313" key="3">
    <source>
        <dbReference type="EMBL" id="CAM76106.1"/>
    </source>
</evidence>
<dbReference type="PANTHER" id="PTHR36582:SF2">
    <property type="entry name" value="ANTITOXIN PARD"/>
    <property type="match status" value="1"/>
</dbReference>
<evidence type="ECO:0000256" key="1">
    <source>
        <dbReference type="ARBA" id="ARBA00008580"/>
    </source>
</evidence>
<evidence type="ECO:0008006" key="4">
    <source>
        <dbReference type="Google" id="ProtNLM"/>
    </source>
</evidence>
<dbReference type="InterPro" id="IPR010985">
    <property type="entry name" value="Ribbon_hlx_hlx"/>
</dbReference>
<accession>A4TZP9</accession>
<dbReference type="EMBL" id="CU459003">
    <property type="protein sequence ID" value="CAM76106.1"/>
    <property type="molecule type" value="Genomic_DNA"/>
</dbReference>
<sequence>MATMNVSLPAEMMAFVEAEVSGGDYASASEVVRDALRLLRRERAAEQERIAILRREIQLGLDDAEAGRLSRISVAEIAEQVAARHRE</sequence>
<dbReference type="NCBIfam" id="TIGR02606">
    <property type="entry name" value="antidote_CC2985"/>
    <property type="match status" value="1"/>
</dbReference>
<protein>
    <recommendedName>
        <fullName evidence="4">Type II toxin-antitoxin system ParD family antitoxin</fullName>
    </recommendedName>
</protein>
<dbReference type="PANTHER" id="PTHR36582">
    <property type="entry name" value="ANTITOXIN PARD"/>
    <property type="match status" value="1"/>
</dbReference>
<organism evidence="3">
    <name type="scientific">Magnetospirillum gryphiswaldense</name>
    <dbReference type="NCBI Taxonomy" id="55518"/>
    <lineage>
        <taxon>Bacteria</taxon>
        <taxon>Pseudomonadati</taxon>
        <taxon>Pseudomonadota</taxon>
        <taxon>Alphaproteobacteria</taxon>
        <taxon>Rhodospirillales</taxon>
        <taxon>Rhodospirillaceae</taxon>
        <taxon>Magnetospirillum</taxon>
    </lineage>
</organism>
<dbReference type="CDD" id="cd22231">
    <property type="entry name" value="RHH_NikR_HicB-like"/>
    <property type="match status" value="1"/>
</dbReference>
<dbReference type="Pfam" id="PF03693">
    <property type="entry name" value="ParD_antitoxin"/>
    <property type="match status" value="1"/>
</dbReference>
<dbReference type="Gene3D" id="6.10.10.120">
    <property type="entry name" value="Antitoxin ParD1-like"/>
    <property type="match status" value="1"/>
</dbReference>
<reference evidence="3" key="1">
    <citation type="journal article" date="2007" name="J. Bacteriol.">
        <title>Comparative genome analysis of four magnetotactic bacteria reveals a complex set of group-specific genes implicated in magnetosome biomineralization and function.</title>
        <authorList>
            <person name="Richter M."/>
            <person name="Kube M."/>
            <person name="Bazylinski D.A."/>
            <person name="Lombardot T."/>
            <person name="Gloeckner F.O."/>
            <person name="Reinhardt R."/>
            <person name="Schueler D."/>
        </authorList>
    </citation>
    <scope>NUCLEOTIDE SEQUENCE</scope>
    <source>
        <strain evidence="3">MSR-1</strain>
    </source>
</reference>
<keyword evidence="2" id="KW-1277">Toxin-antitoxin system</keyword>
<evidence type="ECO:0000256" key="2">
    <source>
        <dbReference type="ARBA" id="ARBA00022649"/>
    </source>
</evidence>
<dbReference type="GO" id="GO:0006355">
    <property type="term" value="P:regulation of DNA-templated transcription"/>
    <property type="evidence" value="ECO:0007669"/>
    <property type="project" value="InterPro"/>
</dbReference>
<dbReference type="AlphaFoldDB" id="A4TZP9"/>
<dbReference type="InterPro" id="IPR038296">
    <property type="entry name" value="ParD_sf"/>
</dbReference>
<dbReference type="InterPro" id="IPR022789">
    <property type="entry name" value="ParD"/>
</dbReference>
<comment type="similarity">
    <text evidence="1">Belongs to the ParD antitoxin family.</text>
</comment>